<reference evidence="1" key="1">
    <citation type="submission" date="2024-08" db="EMBL/GenBank/DDBJ databases">
        <authorList>
            <person name="Chaddad Z."/>
            <person name="Lamrabet M."/>
            <person name="Bouhnik O."/>
            <person name="Alami S."/>
            <person name="Wipf D."/>
            <person name="Courty P.E."/>
            <person name="Missbah El Idrissi M."/>
        </authorList>
    </citation>
    <scope>NUCLEOTIDE SEQUENCE</scope>
    <source>
        <strain evidence="1">LLZ17</strain>
    </source>
</reference>
<dbReference type="EMBL" id="CP165734">
    <property type="protein sequence ID" value="XDV55913.1"/>
    <property type="molecule type" value="Genomic_DNA"/>
</dbReference>
<proteinExistence type="predicted"/>
<accession>A0AB39XG04</accession>
<gene>
    <name evidence="1" type="ORF">AB8Z38_24665</name>
</gene>
<dbReference type="AlphaFoldDB" id="A0AB39XG04"/>
<evidence type="ECO:0000313" key="1">
    <source>
        <dbReference type="EMBL" id="XDV55913.1"/>
    </source>
</evidence>
<sequence length="97" mass="10392">MLEHIRAADFAAKVVADPANANKSARDLAKATRMSANDQCGTPKGKVIRIYHLMPASLALTAKATLRTTTASKDAVETSLRGSLNDRRAVTEFSNYG</sequence>
<dbReference type="RefSeq" id="WP_369720352.1">
    <property type="nucleotide sequence ID" value="NZ_CP165734.1"/>
</dbReference>
<organism evidence="1">
    <name type="scientific">Bradyrhizobium sp. LLZ17</name>
    <dbReference type="NCBI Taxonomy" id="3239388"/>
    <lineage>
        <taxon>Bacteria</taxon>
        <taxon>Pseudomonadati</taxon>
        <taxon>Pseudomonadota</taxon>
        <taxon>Alphaproteobacteria</taxon>
        <taxon>Hyphomicrobiales</taxon>
        <taxon>Nitrobacteraceae</taxon>
        <taxon>Bradyrhizobium</taxon>
    </lineage>
</organism>
<protein>
    <submittedName>
        <fullName evidence="1">Uncharacterized protein</fullName>
    </submittedName>
</protein>
<name>A0AB39XG04_9BRAD</name>